<organism evidence="1 2">
    <name type="scientific">Stygiolobus caldivivus</name>
    <dbReference type="NCBI Taxonomy" id="2824673"/>
    <lineage>
        <taxon>Archaea</taxon>
        <taxon>Thermoproteota</taxon>
        <taxon>Thermoprotei</taxon>
        <taxon>Sulfolobales</taxon>
        <taxon>Sulfolobaceae</taxon>
        <taxon>Stygiolobus</taxon>
    </lineage>
</organism>
<keyword evidence="2" id="KW-1185">Reference proteome</keyword>
<proteinExistence type="predicted"/>
<dbReference type="EMBL" id="AP024597">
    <property type="protein sequence ID" value="BCU68713.1"/>
    <property type="molecule type" value="Genomic_DNA"/>
</dbReference>
<accession>A0A8D5ZCS7</accession>
<evidence type="ECO:0000313" key="1">
    <source>
        <dbReference type="EMBL" id="BCU68713.1"/>
    </source>
</evidence>
<dbReference type="AlphaFoldDB" id="A0A8D5ZCS7"/>
<evidence type="ECO:0008006" key="3">
    <source>
        <dbReference type="Google" id="ProtNLM"/>
    </source>
</evidence>
<dbReference type="Proteomes" id="UP000825123">
    <property type="component" value="Chromosome"/>
</dbReference>
<evidence type="ECO:0000313" key="2">
    <source>
        <dbReference type="Proteomes" id="UP000825123"/>
    </source>
</evidence>
<gene>
    <name evidence="1" type="ORF">KN1_00100</name>
</gene>
<dbReference type="KEGG" id="csty:KN1_00100"/>
<reference evidence="1 2" key="1">
    <citation type="submission" date="2021-04" db="EMBL/GenBank/DDBJ databases">
        <title>Complete genome sequence of Stygiolobus sp. KN-1.</title>
        <authorList>
            <person name="Nakamura K."/>
            <person name="Sakai H."/>
            <person name="Kurosawa N."/>
        </authorList>
    </citation>
    <scope>NUCLEOTIDE SEQUENCE [LARGE SCALE GENOMIC DNA]</scope>
    <source>
        <strain evidence="1 2">KN-1</strain>
    </source>
</reference>
<sequence>MTLVIKKVNEEKLREFKAEAIRRGLTLSEALEQAIDLWLNKVKDNDEREANNKVFERMRAEIFSKYKDKYVVIAQGRFIGAYDKIESVQEVLKGLNVSHAIVFNPSKDIREEGEWLGGSLLP</sequence>
<protein>
    <recommendedName>
        <fullName evidence="3">DUF5678 domain-containing protein</fullName>
    </recommendedName>
</protein>
<name>A0A8D5ZCS7_9CREN</name>